<evidence type="ECO:0000256" key="3">
    <source>
        <dbReference type="ARBA" id="ARBA00022475"/>
    </source>
</evidence>
<evidence type="ECO:0000256" key="4">
    <source>
        <dbReference type="ARBA" id="ARBA00022692"/>
    </source>
</evidence>
<keyword evidence="3" id="KW-1003">Cell membrane</keyword>
<feature type="transmembrane region" description="Helical" evidence="8">
    <location>
        <begin position="320"/>
        <end position="338"/>
    </location>
</feature>
<dbReference type="Pfam" id="PF02028">
    <property type="entry name" value="BCCT"/>
    <property type="match status" value="2"/>
</dbReference>
<proteinExistence type="predicted"/>
<feature type="transmembrane region" description="Helical" evidence="8">
    <location>
        <begin position="214"/>
        <end position="232"/>
    </location>
</feature>
<comment type="subcellular location">
    <subcellularLocation>
        <location evidence="1">Cell membrane</location>
        <topology evidence="1">Multi-pass membrane protein</topology>
    </subcellularLocation>
</comment>
<accession>A0A7S1HHP2</accession>
<dbReference type="GO" id="GO:0005886">
    <property type="term" value="C:plasma membrane"/>
    <property type="evidence" value="ECO:0007669"/>
    <property type="project" value="UniProtKB-SubCell"/>
</dbReference>
<feature type="transmembrane region" description="Helical" evidence="8">
    <location>
        <begin position="636"/>
        <end position="656"/>
    </location>
</feature>
<reference evidence="9" key="1">
    <citation type="submission" date="2021-01" db="EMBL/GenBank/DDBJ databases">
        <authorList>
            <person name="Corre E."/>
            <person name="Pelletier E."/>
            <person name="Niang G."/>
            <person name="Scheremetjew M."/>
            <person name="Finn R."/>
            <person name="Kale V."/>
            <person name="Holt S."/>
            <person name="Cochrane G."/>
            <person name="Meng A."/>
            <person name="Brown T."/>
            <person name="Cohen L."/>
        </authorList>
    </citation>
    <scope>NUCLEOTIDE SEQUENCE</scope>
    <source>
        <strain evidence="9">CCMP644</strain>
    </source>
</reference>
<protein>
    <submittedName>
        <fullName evidence="9">Uncharacterized protein</fullName>
    </submittedName>
</protein>
<evidence type="ECO:0000313" key="9">
    <source>
        <dbReference type="EMBL" id="CAD8982257.1"/>
    </source>
</evidence>
<keyword evidence="6 8" id="KW-0472">Membrane</keyword>
<dbReference type="PANTHER" id="PTHR30047">
    <property type="entry name" value="HIGH-AFFINITY CHOLINE TRANSPORT PROTEIN-RELATED"/>
    <property type="match status" value="1"/>
</dbReference>
<keyword evidence="5 8" id="KW-1133">Transmembrane helix</keyword>
<evidence type="ECO:0000256" key="5">
    <source>
        <dbReference type="ARBA" id="ARBA00022989"/>
    </source>
</evidence>
<feature type="transmembrane region" description="Helical" evidence="8">
    <location>
        <begin position="662"/>
        <end position="680"/>
    </location>
</feature>
<keyword evidence="4 8" id="KW-0812">Transmembrane</keyword>
<feature type="transmembrane region" description="Helical" evidence="8">
    <location>
        <begin position="442"/>
        <end position="459"/>
    </location>
</feature>
<feature type="transmembrane region" description="Helical" evidence="8">
    <location>
        <begin position="79"/>
        <end position="102"/>
    </location>
</feature>
<dbReference type="EMBL" id="HBFX01055301">
    <property type="protein sequence ID" value="CAD8982257.1"/>
    <property type="molecule type" value="Transcribed_RNA"/>
</dbReference>
<evidence type="ECO:0000256" key="1">
    <source>
        <dbReference type="ARBA" id="ARBA00004651"/>
    </source>
</evidence>
<sequence>MAVSKYGDLKLGKKNEKPVISDVSWFAMLFTCGVAVGFYALGVSEPITYYRPGDYYGNLRKSGFETDDQRAQQAIFITLYHWGFHAWGCYIVAALLLAFVAYRWDMPLTLRSAFYPMVGDVVHGILGDFIDALSMVCTTFGVCTSLGLGVNVVIAGLHRMDCGSGIEAECVRNQVPNVGNSDEYRNWAVGIILIITVFATGSVMLGLDRGLKNMALCAFGLGNLLLVSLVMLDNKWFLFNSFVQSMGHYFQWVVQVGFETDTWPLLNLEFDRSNGNELWDQQFGERNLINKVEAATGTPMDNPVEHFGSHEPTWMHWWTIFYWGWWISWVPFVGMFIARISRGRTIRQVVIGGLLAPIGYTFFFMVVLGSLGIKMQRTAELALHETVTVDMTGPDCSKMGYEGGQPDSEAAKGLARAGYYALSCRASDERLYDAMEPYGSGIRLYLQLLCVIGVTLYFITSSDSGSYVDDTLSAGGLLEPPQLQRVYWCLTEGMCAVGLFWGGGDQALKALRAVSVCMGLPLTFVLCFMCASLLRAAKHDLGEPGIRNATRFITGLWDFTEGWQPLGVNSPVLPSVPERISSLVTALFAPFLGIHSMHMRLFSPAFAAASSLAMAVPFVIWIGCMIGELGTPNASFIGWAFFICFVIHLTAIRVMARHAYNVYGWFVEDFAACLFMYPFVVSQMDLQAKRVEVVIPPGTDPNRDLNKELDLAREEYYSSTTRGGYASRDLRPTSEDSDTPPVQKQAFAVPMTMHQSMSPPFFGGTMVPPFPPVGMQGMPMQPGMPMQGMPMQGSM</sequence>
<evidence type="ECO:0000256" key="6">
    <source>
        <dbReference type="ARBA" id="ARBA00023136"/>
    </source>
</evidence>
<feature type="transmembrane region" description="Helical" evidence="8">
    <location>
        <begin position="605"/>
        <end position="624"/>
    </location>
</feature>
<dbReference type="InterPro" id="IPR000060">
    <property type="entry name" value="BCCT_transptr"/>
</dbReference>
<organism evidence="9">
    <name type="scientific">Hemiselmis andersenii</name>
    <name type="common">Cryptophyte alga</name>
    <dbReference type="NCBI Taxonomy" id="464988"/>
    <lineage>
        <taxon>Eukaryota</taxon>
        <taxon>Cryptophyceae</taxon>
        <taxon>Cryptomonadales</taxon>
        <taxon>Hemiselmidaceae</taxon>
        <taxon>Hemiselmis</taxon>
    </lineage>
</organism>
<dbReference type="AlphaFoldDB" id="A0A7S1HHP2"/>
<feature type="transmembrane region" description="Helical" evidence="8">
    <location>
        <begin position="350"/>
        <end position="373"/>
    </location>
</feature>
<dbReference type="PANTHER" id="PTHR30047:SF7">
    <property type="entry name" value="HIGH-AFFINITY CHOLINE TRANSPORT PROTEIN"/>
    <property type="match status" value="1"/>
</dbReference>
<feature type="transmembrane region" description="Helical" evidence="8">
    <location>
        <begin position="23"/>
        <end position="41"/>
    </location>
</feature>
<evidence type="ECO:0000256" key="8">
    <source>
        <dbReference type="SAM" id="Phobius"/>
    </source>
</evidence>
<feature type="transmembrane region" description="Helical" evidence="8">
    <location>
        <begin position="187"/>
        <end position="207"/>
    </location>
</feature>
<evidence type="ECO:0000256" key="2">
    <source>
        <dbReference type="ARBA" id="ARBA00022448"/>
    </source>
</evidence>
<gene>
    <name evidence="9" type="ORF">HAND00432_LOCUS33267</name>
</gene>
<name>A0A7S1HHP2_HEMAN</name>
<feature type="transmembrane region" description="Helical" evidence="8">
    <location>
        <begin position="510"/>
        <end position="534"/>
    </location>
</feature>
<dbReference type="GO" id="GO:0022857">
    <property type="term" value="F:transmembrane transporter activity"/>
    <property type="evidence" value="ECO:0007669"/>
    <property type="project" value="InterPro"/>
</dbReference>
<keyword evidence="2" id="KW-0813">Transport</keyword>
<feature type="region of interest" description="Disordered" evidence="7">
    <location>
        <begin position="718"/>
        <end position="742"/>
    </location>
</feature>
<evidence type="ECO:0000256" key="7">
    <source>
        <dbReference type="SAM" id="MobiDB-lite"/>
    </source>
</evidence>